<name>A0A9X1UV68_9FLAO</name>
<evidence type="ECO:0000313" key="3">
    <source>
        <dbReference type="Proteomes" id="UP001139344"/>
    </source>
</evidence>
<evidence type="ECO:0000313" key="2">
    <source>
        <dbReference type="EMBL" id="MCG9970731.1"/>
    </source>
</evidence>
<dbReference type="InterPro" id="IPR011009">
    <property type="entry name" value="Kinase-like_dom_sf"/>
</dbReference>
<organism evidence="2 3">
    <name type="scientific">Christiangramia crocea</name>
    <dbReference type="NCBI Taxonomy" id="2904124"/>
    <lineage>
        <taxon>Bacteria</taxon>
        <taxon>Pseudomonadati</taxon>
        <taxon>Bacteroidota</taxon>
        <taxon>Flavobacteriia</taxon>
        <taxon>Flavobacteriales</taxon>
        <taxon>Flavobacteriaceae</taxon>
        <taxon>Christiangramia</taxon>
    </lineage>
</organism>
<comment type="caution">
    <text evidence="2">The sequence shown here is derived from an EMBL/GenBank/DDBJ whole genome shotgun (WGS) entry which is preliminary data.</text>
</comment>
<dbReference type="Gene3D" id="1.10.510.10">
    <property type="entry name" value="Transferase(Phosphotransferase) domain 1"/>
    <property type="match status" value="1"/>
</dbReference>
<dbReference type="GO" id="GO:0004672">
    <property type="term" value="F:protein kinase activity"/>
    <property type="evidence" value="ECO:0007669"/>
    <property type="project" value="InterPro"/>
</dbReference>
<sequence length="1220" mass="139065">MEKYCCFLHPKKDYKEKKLTDLCPDCKNPYGFPMLGDNVPSTIGDFKVIHPIDRGYYGVTYVVEKETTIRIKKQVLKVVPVEIYKFFKKDFEKESKDHADAADGTNHIVNIDEIFKTKISFGDIEIECHVAIMDYVQGDTLKNLMGCGANVPASMIGQIAIDLLLILSELKKKTLFHNDLHPGNIIIEKLEKDKIRIGEINNRVKAVAIDFGSLGSKTQSGDGKHLSDLHQVANILIDLSRKLLDNPQNINERDYRLASLLEERGRLLLPKITSQRHFEFEQVIDQIKNAFNQVHSPWKATLNLKNHRDYINAQTLDPWFVPSLLVDTEDKWVNEVSNKGPQVITGMRGCGKTMLIRALQFHAQAIQKNDKELPSEIIKRINQEGYVGLYVSCIKLLDKQGEPDRLTHEPFTRLFVAYALEAIYAIRHLRELDSELVQPDAFVKIASVIADFVEGSALLRQSQDEYKIERILKDILNSLSKRENKYTINSNPAIAFPQLAETISQCSPVWQDSYIFFLLDDVSTRYLKDENIITLVSSLLFQNERCAFKFTTEAQTLHMVLLSPGNIEQARIGRDYSIFDLGNKVDEKIHSNKHEGIKFVETILFKRSKFQSNHPKGLKPSEILGDKSLVEIAKNIGKPGKASEKKEIYHGITAIASVCVGDIGDVITLYEMILKRRNGKLPIPARDQNECYLELSNSRLFDINRRDGKLYDFAESFANAAHSLLVQSFKASQSKPKDKRRLRQYSSIFINITSGDKEKQNSQVRALIDAGIFNFSGGPEASRTNRQGVNPQNQFKLSFRKLYGVNKHIGLANADRFELSGHALEDWLDNPKKGKEILTRNLKSITGDSKEQVKIEDEYIVPSVNSGFQQSLFEEPHMIKSDDGGEYKIDKEEIEALALEKLPNLTINKFKNWQKSEPYPCLIAGLGFENRTLESFRRSLNLKPKTVSLLRFGENGKREEMLSVLNEKNIPYSEFGIEGVINNQNRIDCQGVVDITGLPKAVIFNIIRSSLLKKEPVSIVYTEARAHYPLDHDIQSLLEKHKHNDQTQFLESLTKIIKGEKGPYKLIPLLPLNTENYAARRVLIAFSSPKHERLYSLLDEREYDKIHIIAPPADCPRNELAKIAAEVALRKFNHAEIIEFPNDNLKDLMEYLATQYQHYFVDQNYSFEIALTGSKIQAIASAVISSVFKVSQCWYVQPAEWDPNRFTSGTDHTVMYKIKF</sequence>
<dbReference type="SUPFAM" id="SSF56112">
    <property type="entry name" value="Protein kinase-like (PK-like)"/>
    <property type="match status" value="1"/>
</dbReference>
<dbReference type="GO" id="GO:0005524">
    <property type="term" value="F:ATP binding"/>
    <property type="evidence" value="ECO:0007669"/>
    <property type="project" value="InterPro"/>
</dbReference>
<dbReference type="Pfam" id="PF03109">
    <property type="entry name" value="ABC1"/>
    <property type="match status" value="1"/>
</dbReference>
<proteinExistence type="predicted"/>
<dbReference type="InterPro" id="IPR000719">
    <property type="entry name" value="Prot_kinase_dom"/>
</dbReference>
<protein>
    <recommendedName>
        <fullName evidence="1">Protein kinase domain-containing protein</fullName>
    </recommendedName>
</protein>
<keyword evidence="3" id="KW-1185">Reference proteome</keyword>
<evidence type="ECO:0000259" key="1">
    <source>
        <dbReference type="PROSITE" id="PS50011"/>
    </source>
</evidence>
<dbReference type="AlphaFoldDB" id="A0A9X1UV68"/>
<dbReference type="InterPro" id="IPR004147">
    <property type="entry name" value="ABC1_dom"/>
</dbReference>
<feature type="domain" description="Protein kinase" evidence="1">
    <location>
        <begin position="46"/>
        <end position="333"/>
    </location>
</feature>
<accession>A0A9X1UV68</accession>
<dbReference type="RefSeq" id="WP_240096306.1">
    <property type="nucleotide sequence ID" value="NZ_JAJSON010000010.1"/>
</dbReference>
<dbReference type="Proteomes" id="UP001139344">
    <property type="component" value="Unassembled WGS sequence"/>
</dbReference>
<reference evidence="2" key="1">
    <citation type="submission" date="2021-12" db="EMBL/GenBank/DDBJ databases">
        <title>Description of Gramella crocea sp. nov., a new bacterium isolated from activated sludge.</title>
        <authorList>
            <person name="Zhang X."/>
        </authorList>
    </citation>
    <scope>NUCLEOTIDE SEQUENCE</scope>
    <source>
        <strain evidence="2">YB25</strain>
    </source>
</reference>
<dbReference type="PROSITE" id="PS50011">
    <property type="entry name" value="PROTEIN_KINASE_DOM"/>
    <property type="match status" value="1"/>
</dbReference>
<gene>
    <name evidence="2" type="ORF">LU635_03700</name>
</gene>
<dbReference type="InterPro" id="IPR056955">
    <property type="entry name" value="ORC-CDC6-like"/>
</dbReference>
<dbReference type="EMBL" id="JAJSON010000010">
    <property type="protein sequence ID" value="MCG9970731.1"/>
    <property type="molecule type" value="Genomic_DNA"/>
</dbReference>
<dbReference type="Pfam" id="PF24389">
    <property type="entry name" value="ORC-CDC6-like"/>
    <property type="match status" value="1"/>
</dbReference>